<dbReference type="Pfam" id="PF18803">
    <property type="entry name" value="CxC2"/>
    <property type="match status" value="1"/>
</dbReference>
<dbReference type="InterPro" id="IPR040521">
    <property type="entry name" value="KDZ"/>
</dbReference>
<keyword evidence="3" id="KW-1185">Reference proteome</keyword>
<evidence type="ECO:0000313" key="2">
    <source>
        <dbReference type="EMBL" id="KAG1893939.1"/>
    </source>
</evidence>
<gene>
    <name evidence="2" type="ORF">F5891DRAFT_1131100</name>
</gene>
<dbReference type="PANTHER" id="PTHR33096:SF1">
    <property type="entry name" value="CXC1-LIKE CYSTEINE CLUSTER ASSOCIATED WITH KDZ TRANSPOSASES DOMAIN-CONTAINING PROTEIN"/>
    <property type="match status" value="1"/>
</dbReference>
<protein>
    <recommendedName>
        <fullName evidence="1">CxC2-like cysteine cluster KDZ transposase-associated domain-containing protein</fullName>
    </recommendedName>
</protein>
<dbReference type="Pfam" id="PF18758">
    <property type="entry name" value="KDZ"/>
    <property type="match status" value="1"/>
</dbReference>
<evidence type="ECO:0000259" key="1">
    <source>
        <dbReference type="Pfam" id="PF18803"/>
    </source>
</evidence>
<sequence length="842" mass="95103">MLHLEGRGFEGQRSHCQCGSIDLSFWCKECFGMAMYCKECVIEHHHCLPLHIVEKWNGLFFEHISLKKLGLCVQLGHNPGNHCLNPQPSFSNDFVVIDVNGIHEIKLDFCECKTAQIRYKQLLCARWYPATTTDPQTAATFSVLRLYHLLSFKLKVTTHKFYHSLARCSNSTGLMAIRDRYAPFMCMVHEWRHLRQLQWAGRGHDPSGVIATQAGKLAVICPACPQPGRNLPEGWCNGWCYALFITIDANFCLKRKAVSSDWVDPGSNTGWAYFVDEREYKSYLNDQCSTCVSHNAINMADTKSSHGLAATEVGTMDCAQHDMKRPNGVGDLQKGENNVIVPVLNVSYDIACQWSKKFWAQMETMPTHLHLPHETLNIHYFVPKFHIGAHIEECQITFSWNFGKFVGHTDGEAPELASSTKEMGPGTQHDTLDDYFGDWNWKKIASLGWTLKRKMVDALKWKTEHCHALDKLESTIHPVLIAAWRGEVEAWEEDSANVNPFQSRVVSITLAAMHSQLADSEASELQAGINLSLHCDISLSVLISTGIDLEEQQYQKETLMHHTNTLQCKIDTWACIQELYIPTVPALHSSGPNSALPTSLKPQDFPLYLPSALNDIECDQWLHENEWELCYAQALDALNEVRSHLRQAASTRVEARKDASVNKYRCARAALVALSRKLEKVSWEAIICPLETGDIRPMGDFSCGHSQGTADNSCTKDDRVQDCVHIEWCKARAHAAHWSEEVDLLLEEMQRVLAYLEWEIGACSSHVTMRQLNKVPEQEGLEAYAFRQVGLHADMRRSFQGIWHNVPVLVESTIDVVDEISVSAEETDRVPSLHAPPSVHNC</sequence>
<proteinExistence type="predicted"/>
<feature type="domain" description="CxC2-like cysteine cluster KDZ transposase-associated" evidence="1">
    <location>
        <begin position="66"/>
        <end position="173"/>
    </location>
</feature>
<name>A0AAD4HFU0_9AGAM</name>
<dbReference type="AlphaFoldDB" id="A0AAD4HFU0"/>
<dbReference type="Proteomes" id="UP001195769">
    <property type="component" value="Unassembled WGS sequence"/>
</dbReference>
<comment type="caution">
    <text evidence="2">The sequence shown here is derived from an EMBL/GenBank/DDBJ whole genome shotgun (WGS) entry which is preliminary data.</text>
</comment>
<accession>A0AAD4HFU0</accession>
<dbReference type="GeneID" id="64658923"/>
<reference evidence="2" key="1">
    <citation type="journal article" date="2020" name="New Phytol.">
        <title>Comparative genomics reveals dynamic genome evolution in host specialist ectomycorrhizal fungi.</title>
        <authorList>
            <person name="Lofgren L.A."/>
            <person name="Nguyen N.H."/>
            <person name="Vilgalys R."/>
            <person name="Ruytinx J."/>
            <person name="Liao H.L."/>
            <person name="Branco S."/>
            <person name="Kuo A."/>
            <person name="LaButti K."/>
            <person name="Lipzen A."/>
            <person name="Andreopoulos W."/>
            <person name="Pangilinan J."/>
            <person name="Riley R."/>
            <person name="Hundley H."/>
            <person name="Na H."/>
            <person name="Barry K."/>
            <person name="Grigoriev I.V."/>
            <person name="Stajich J.E."/>
            <person name="Kennedy P.G."/>
        </authorList>
    </citation>
    <scope>NUCLEOTIDE SEQUENCE</scope>
    <source>
        <strain evidence="2">FC203</strain>
    </source>
</reference>
<dbReference type="RefSeq" id="XP_041219515.1">
    <property type="nucleotide sequence ID" value="XM_041364625.1"/>
</dbReference>
<dbReference type="EMBL" id="JABBWK010000087">
    <property type="protein sequence ID" value="KAG1893939.1"/>
    <property type="molecule type" value="Genomic_DNA"/>
</dbReference>
<dbReference type="InterPro" id="IPR041457">
    <property type="entry name" value="CxC2_KDZ-assoc"/>
</dbReference>
<evidence type="ECO:0000313" key="3">
    <source>
        <dbReference type="Proteomes" id="UP001195769"/>
    </source>
</evidence>
<dbReference type="PANTHER" id="PTHR33096">
    <property type="entry name" value="CXC2 DOMAIN-CONTAINING PROTEIN"/>
    <property type="match status" value="1"/>
</dbReference>
<organism evidence="2 3">
    <name type="scientific">Suillus fuscotomentosus</name>
    <dbReference type="NCBI Taxonomy" id="1912939"/>
    <lineage>
        <taxon>Eukaryota</taxon>
        <taxon>Fungi</taxon>
        <taxon>Dikarya</taxon>
        <taxon>Basidiomycota</taxon>
        <taxon>Agaricomycotina</taxon>
        <taxon>Agaricomycetes</taxon>
        <taxon>Agaricomycetidae</taxon>
        <taxon>Boletales</taxon>
        <taxon>Suillineae</taxon>
        <taxon>Suillaceae</taxon>
        <taxon>Suillus</taxon>
    </lineage>
</organism>